<proteinExistence type="predicted"/>
<dbReference type="SMART" id="SM01208">
    <property type="entry name" value="G5"/>
    <property type="match status" value="1"/>
</dbReference>
<dbReference type="RefSeq" id="WP_167625946.1">
    <property type="nucleotide sequence ID" value="NZ_CBCRZA010000001.1"/>
</dbReference>
<dbReference type="EMBL" id="CP021059">
    <property type="protein sequence ID" value="ARQ06196.1"/>
    <property type="molecule type" value="Genomic_DNA"/>
</dbReference>
<feature type="chain" id="PRO_5039077777" evidence="2">
    <location>
        <begin position="23"/>
        <end position="374"/>
    </location>
</feature>
<dbReference type="InterPro" id="IPR035940">
    <property type="entry name" value="CAP_sf"/>
</dbReference>
<feature type="signal peptide" evidence="2">
    <location>
        <begin position="1"/>
        <end position="22"/>
    </location>
</feature>
<evidence type="ECO:0000256" key="2">
    <source>
        <dbReference type="SAM" id="SignalP"/>
    </source>
</evidence>
<accession>A0A1W7A9V9</accession>
<sequence length="374" mass="42486">MKRFLKTLLALFIVFCSVTPLQNHHVSHAAQSKSTYRYVDKKIVLKYKTIKKQDPNLPVGKTSVRVNGKNGYTIKVYRQTIKNGKITATTYIKTRKTVQPINKIILVGTKKAAVTKPRTVTSSVYNYGIDPKYRDDRYDANTLDANHGYAPGQTTYNGDKVINLEMVTNGNLVNMSRENDYAKYQKASDKRLENKVLVDRRGKRFILNLSANQRAINGFNNNEFFNMRKFNDELIRLINIERRAKGIQPIAYRSFLQEGANVRANELAGYGSIFVNGKAHVRLNGAGYKTAFSPSIQSKVNGENTLLNVYFGNPYSIVSEKYIAKQCFEQWKGSAGHYRNMMYPYYKGIATSVKLGRGDGTFSIYVANQNFSFE</sequence>
<dbReference type="InterPro" id="IPR011098">
    <property type="entry name" value="G5_dom"/>
</dbReference>
<dbReference type="Gene3D" id="3.40.33.10">
    <property type="entry name" value="CAP"/>
    <property type="match status" value="1"/>
</dbReference>
<feature type="domain" description="G5" evidence="3">
    <location>
        <begin position="31"/>
        <end position="111"/>
    </location>
</feature>
<dbReference type="Gene3D" id="2.20.230.10">
    <property type="entry name" value="Resuscitation-promoting factor rpfb"/>
    <property type="match status" value="1"/>
</dbReference>
<reference evidence="4 5" key="1">
    <citation type="journal article" date="2017" name="Int. J. Syst. Evol. Microbiol.">
        <title>Macrococcus canis sp. nov., a skin bacterium associated with infections in dogs.</title>
        <authorList>
            <person name="Gobeli Brawand S."/>
            <person name="Cotting K."/>
            <person name="Gomez-Sanz E."/>
            <person name="Collaud A."/>
            <person name="Thomann A."/>
            <person name="Brodard I."/>
            <person name="Rodriguez-Campos S."/>
            <person name="Strauss C."/>
            <person name="Perreten V."/>
        </authorList>
    </citation>
    <scope>NUCLEOTIDE SEQUENCE [LARGE SCALE GENOMIC DNA]</scope>
    <source>
        <strain evidence="4 5">KM45013</strain>
    </source>
</reference>
<evidence type="ECO:0000256" key="1">
    <source>
        <dbReference type="ARBA" id="ARBA00022729"/>
    </source>
</evidence>
<dbReference type="PROSITE" id="PS51109">
    <property type="entry name" value="G5"/>
    <property type="match status" value="1"/>
</dbReference>
<dbReference type="SUPFAM" id="SSF55797">
    <property type="entry name" value="PR-1-like"/>
    <property type="match status" value="1"/>
</dbReference>
<dbReference type="Pfam" id="PF00188">
    <property type="entry name" value="CAP"/>
    <property type="match status" value="1"/>
</dbReference>
<dbReference type="GeneID" id="35294686"/>
<evidence type="ECO:0000259" key="3">
    <source>
        <dbReference type="PROSITE" id="PS51109"/>
    </source>
</evidence>
<organism evidence="4 5">
    <name type="scientific">Macrococcoides canis</name>
    <dbReference type="NCBI Taxonomy" id="1855823"/>
    <lineage>
        <taxon>Bacteria</taxon>
        <taxon>Bacillati</taxon>
        <taxon>Bacillota</taxon>
        <taxon>Bacilli</taxon>
        <taxon>Bacillales</taxon>
        <taxon>Staphylococcaceae</taxon>
        <taxon>Macrococcoides</taxon>
    </lineage>
</organism>
<dbReference type="InterPro" id="IPR014044">
    <property type="entry name" value="CAP_dom"/>
</dbReference>
<dbReference type="AlphaFoldDB" id="A0A1W7A9V9"/>
<evidence type="ECO:0000313" key="5">
    <source>
        <dbReference type="Proteomes" id="UP000194154"/>
    </source>
</evidence>
<keyword evidence="1 2" id="KW-0732">Signal</keyword>
<dbReference type="Proteomes" id="UP000194154">
    <property type="component" value="Chromosome"/>
</dbReference>
<name>A0A1W7A9V9_9STAP</name>
<gene>
    <name evidence="4" type="ORF">MCCS_05450</name>
</gene>
<protein>
    <submittedName>
        <fullName evidence="4">G5 domain protein</fullName>
    </submittedName>
</protein>
<keyword evidence="5" id="KW-1185">Reference proteome</keyword>
<evidence type="ECO:0000313" key="4">
    <source>
        <dbReference type="EMBL" id="ARQ06196.1"/>
    </source>
</evidence>
<dbReference type="Pfam" id="PF07501">
    <property type="entry name" value="G5"/>
    <property type="match status" value="1"/>
</dbReference>
<dbReference type="KEGG" id="mcak:MCCS_05450"/>